<dbReference type="RefSeq" id="WP_184708526.1">
    <property type="nucleotide sequence ID" value="NZ_JACHKZ010000013.1"/>
</dbReference>
<keyword evidence="3" id="KW-1185">Reference proteome</keyword>
<organism evidence="2 3">
    <name type="scientific">Comamonas odontotermitis</name>
    <dbReference type="NCBI Taxonomy" id="379895"/>
    <lineage>
        <taxon>Bacteria</taxon>
        <taxon>Pseudomonadati</taxon>
        <taxon>Pseudomonadota</taxon>
        <taxon>Betaproteobacteria</taxon>
        <taxon>Burkholderiales</taxon>
        <taxon>Comamonadaceae</taxon>
        <taxon>Comamonas</taxon>
    </lineage>
</organism>
<dbReference type="EMBL" id="JACHKZ010000013">
    <property type="protein sequence ID" value="MBB6578338.1"/>
    <property type="molecule type" value="Genomic_DNA"/>
</dbReference>
<evidence type="ECO:0000313" key="3">
    <source>
        <dbReference type="Proteomes" id="UP000562492"/>
    </source>
</evidence>
<protein>
    <submittedName>
        <fullName evidence="2">Uncharacterized protein</fullName>
    </submittedName>
</protein>
<comment type="caution">
    <text evidence="2">The sequence shown here is derived from an EMBL/GenBank/DDBJ whole genome shotgun (WGS) entry which is preliminary data.</text>
</comment>
<gene>
    <name evidence="2" type="ORF">HNP33_002419</name>
</gene>
<dbReference type="Proteomes" id="UP000562492">
    <property type="component" value="Unassembled WGS sequence"/>
</dbReference>
<evidence type="ECO:0000256" key="1">
    <source>
        <dbReference type="SAM" id="MobiDB-lite"/>
    </source>
</evidence>
<sequence>MQDEQSSTEEALESEPLEEDVKEPVFPFLPEIKAQLVAIRRWADEARSCPL</sequence>
<name>A0ABR6RGY1_9BURK</name>
<accession>A0ABR6RGY1</accession>
<feature type="region of interest" description="Disordered" evidence="1">
    <location>
        <begin position="1"/>
        <end position="20"/>
    </location>
</feature>
<reference evidence="2 3" key="1">
    <citation type="submission" date="2020-08" db="EMBL/GenBank/DDBJ databases">
        <title>Functional genomics of gut bacteria from endangered species of beetles.</title>
        <authorList>
            <person name="Carlos-Shanley C."/>
        </authorList>
    </citation>
    <scope>NUCLEOTIDE SEQUENCE [LARGE SCALE GENOMIC DNA]</scope>
    <source>
        <strain evidence="2 3">S00124</strain>
    </source>
</reference>
<evidence type="ECO:0000313" key="2">
    <source>
        <dbReference type="EMBL" id="MBB6578338.1"/>
    </source>
</evidence>
<proteinExistence type="predicted"/>